<reference evidence="1 2" key="1">
    <citation type="submission" date="2019-12" db="EMBL/GenBank/DDBJ databases">
        <title>Whole-genome sequencing of Allorhizobium vitis.</title>
        <authorList>
            <person name="Gan H.M."/>
            <person name="Szegedi E."/>
            <person name="Burr T."/>
            <person name="Savka M.A."/>
        </authorList>
    </citation>
    <scope>NUCLEOTIDE SEQUENCE [LARGE SCALE GENOMIC DNA]</scope>
    <source>
        <strain evidence="1 2">CG516</strain>
    </source>
</reference>
<organism evidence="1 2">
    <name type="scientific">Agrobacterium vitis</name>
    <name type="common">Rhizobium vitis</name>
    <dbReference type="NCBI Taxonomy" id="373"/>
    <lineage>
        <taxon>Bacteria</taxon>
        <taxon>Pseudomonadati</taxon>
        <taxon>Pseudomonadota</taxon>
        <taxon>Alphaproteobacteria</taxon>
        <taxon>Hyphomicrobiales</taxon>
        <taxon>Rhizobiaceae</taxon>
        <taxon>Rhizobium/Agrobacterium group</taxon>
        <taxon>Agrobacterium</taxon>
    </lineage>
</organism>
<protein>
    <submittedName>
        <fullName evidence="1">Uncharacterized protein</fullName>
    </submittedName>
</protein>
<evidence type="ECO:0000313" key="2">
    <source>
        <dbReference type="Proteomes" id="UP000477951"/>
    </source>
</evidence>
<dbReference type="EMBL" id="WPHR01000021">
    <property type="protein sequence ID" value="MUZ74951.1"/>
    <property type="molecule type" value="Genomic_DNA"/>
</dbReference>
<proteinExistence type="predicted"/>
<evidence type="ECO:0000313" key="1">
    <source>
        <dbReference type="EMBL" id="MUZ74951.1"/>
    </source>
</evidence>
<accession>A0A6L6VIU6</accession>
<dbReference type="AlphaFoldDB" id="A0A6L6VIU6"/>
<dbReference type="Proteomes" id="UP000477951">
    <property type="component" value="Unassembled WGS sequence"/>
</dbReference>
<dbReference type="RefSeq" id="WP_156615819.1">
    <property type="nucleotide sequence ID" value="NZ_WPHR01000021.1"/>
</dbReference>
<gene>
    <name evidence="1" type="ORF">GOZ90_19870</name>
</gene>
<sequence>MNVVKATIADPAPVKPLKSRSRWARKHFIGSKVPDDINVSVLVAIALKPTSYAGSLKWKLEATVHFKTT</sequence>
<comment type="caution">
    <text evidence="1">The sequence shown here is derived from an EMBL/GenBank/DDBJ whole genome shotgun (WGS) entry which is preliminary data.</text>
</comment>
<name>A0A6L6VIU6_AGRVI</name>